<proteinExistence type="predicted"/>
<reference evidence="1 2" key="1">
    <citation type="journal article" date="2014" name="Nature">
        <title>The genome of the recently domesticated crop plant sugar beet (Beta vulgaris).</title>
        <authorList>
            <person name="Dohm J.C."/>
            <person name="Minoche A.E."/>
            <person name="Holtgrawe D."/>
            <person name="Capella-Gutierrez S."/>
            <person name="Zakrzewski F."/>
            <person name="Tafer H."/>
            <person name="Rupp O."/>
            <person name="Sorensen T.R."/>
            <person name="Stracke R."/>
            <person name="Reinhardt R."/>
            <person name="Goesmann A."/>
            <person name="Kraft T."/>
            <person name="Schulz B."/>
            <person name="Stadler P.F."/>
            <person name="Schmidt T."/>
            <person name="Gabaldon T."/>
            <person name="Lehrach H."/>
            <person name="Weisshaar B."/>
            <person name="Himmelbauer H."/>
        </authorList>
    </citation>
    <scope>NUCLEOTIDE SEQUENCE [LARGE SCALE GENOMIC DNA]</scope>
    <source>
        <tissue evidence="1">Taproot</tissue>
    </source>
</reference>
<dbReference type="Proteomes" id="UP000035740">
    <property type="component" value="Unassembled WGS sequence"/>
</dbReference>
<dbReference type="EMBL" id="KQ113825">
    <property type="protein sequence ID" value="KMS65151.1"/>
    <property type="molecule type" value="Genomic_DNA"/>
</dbReference>
<evidence type="ECO:0000313" key="1">
    <source>
        <dbReference type="EMBL" id="KMS65151.1"/>
    </source>
</evidence>
<name>A0A0J7YNJ8_BETVV</name>
<feature type="non-terminal residue" evidence="1">
    <location>
        <position position="152"/>
    </location>
</feature>
<evidence type="ECO:0000313" key="2">
    <source>
        <dbReference type="Proteomes" id="UP000035740"/>
    </source>
</evidence>
<accession>A0A0J7YNJ8</accession>
<feature type="non-terminal residue" evidence="1">
    <location>
        <position position="1"/>
    </location>
</feature>
<dbReference type="OrthoDB" id="116316at2759"/>
<keyword evidence="2" id="KW-1185">Reference proteome</keyword>
<evidence type="ECO:0008006" key="3">
    <source>
        <dbReference type="Google" id="ProtNLM"/>
    </source>
</evidence>
<gene>
    <name evidence="1" type="ORF">BVRB_038910</name>
</gene>
<dbReference type="AlphaFoldDB" id="A0A0J7YNJ8"/>
<sequence length="152" mass="16666">SATVTGGNGNQSLSIGFKLDGRSVYTSWRFAMMTLLTAYGLGDYVDKSKVSLATDPVKKAKTMLAITRNVELSQLTLIKAFANDPAGAWEALSKEYAGSSNQDMATLLIELFGRRLNENATVEEAKTHFESMTDLNLRLKEIEKDRALPDVV</sequence>
<organism evidence="1 2">
    <name type="scientific">Beta vulgaris subsp. vulgaris</name>
    <name type="common">Beet</name>
    <dbReference type="NCBI Taxonomy" id="3555"/>
    <lineage>
        <taxon>Eukaryota</taxon>
        <taxon>Viridiplantae</taxon>
        <taxon>Streptophyta</taxon>
        <taxon>Embryophyta</taxon>
        <taxon>Tracheophyta</taxon>
        <taxon>Spermatophyta</taxon>
        <taxon>Magnoliopsida</taxon>
        <taxon>eudicotyledons</taxon>
        <taxon>Gunneridae</taxon>
        <taxon>Pentapetalae</taxon>
        <taxon>Caryophyllales</taxon>
        <taxon>Chenopodiaceae</taxon>
        <taxon>Betoideae</taxon>
        <taxon>Beta</taxon>
    </lineage>
</organism>
<dbReference type="Pfam" id="PF14223">
    <property type="entry name" value="Retrotran_gag_2"/>
    <property type="match status" value="1"/>
</dbReference>
<protein>
    <recommendedName>
        <fullName evidence="3">Retrotransposon Copia-like N-terminal domain-containing protein</fullName>
    </recommendedName>
</protein>